<sequence>MTLETFLTRLEAGKANNLLYSVDGREGLATAWKHQDTYVLTCEECPAGGQFDESTYTRDERHRFLTVAGLLEFLASEGWKVESFAP</sequence>
<reference evidence="1 2" key="1">
    <citation type="submission" date="2023-03" db="EMBL/GenBank/DDBJ databases">
        <title>Paludisphaera mucosa sp. nov. a novel planctomycete from northern fen.</title>
        <authorList>
            <person name="Ivanova A."/>
        </authorList>
    </citation>
    <scope>NUCLEOTIDE SEQUENCE [LARGE SCALE GENOMIC DNA]</scope>
    <source>
        <strain evidence="1 2">Pla2</strain>
    </source>
</reference>
<dbReference type="EMBL" id="JARRAG010000002">
    <property type="protein sequence ID" value="MDG3007185.1"/>
    <property type="molecule type" value="Genomic_DNA"/>
</dbReference>
<evidence type="ECO:0000313" key="2">
    <source>
        <dbReference type="Proteomes" id="UP001216907"/>
    </source>
</evidence>
<gene>
    <name evidence="1" type="ORF">PZE19_25760</name>
</gene>
<organism evidence="1 2">
    <name type="scientific">Paludisphaera mucosa</name>
    <dbReference type="NCBI Taxonomy" id="3030827"/>
    <lineage>
        <taxon>Bacteria</taxon>
        <taxon>Pseudomonadati</taxon>
        <taxon>Planctomycetota</taxon>
        <taxon>Planctomycetia</taxon>
        <taxon>Isosphaerales</taxon>
        <taxon>Isosphaeraceae</taxon>
        <taxon>Paludisphaera</taxon>
    </lineage>
</organism>
<evidence type="ECO:0000313" key="1">
    <source>
        <dbReference type="EMBL" id="MDG3007185.1"/>
    </source>
</evidence>
<dbReference type="RefSeq" id="WP_277863473.1">
    <property type="nucleotide sequence ID" value="NZ_JARRAG010000002.1"/>
</dbReference>
<name>A0ABT6FHZ0_9BACT</name>
<accession>A0ABT6FHZ0</accession>
<comment type="caution">
    <text evidence="1">The sequence shown here is derived from an EMBL/GenBank/DDBJ whole genome shotgun (WGS) entry which is preliminary data.</text>
</comment>
<keyword evidence="2" id="KW-1185">Reference proteome</keyword>
<protein>
    <submittedName>
        <fullName evidence="1">Uncharacterized protein</fullName>
    </submittedName>
</protein>
<dbReference type="Proteomes" id="UP001216907">
    <property type="component" value="Unassembled WGS sequence"/>
</dbReference>
<proteinExistence type="predicted"/>